<gene>
    <name evidence="2" type="ORF">HMF3257_25920</name>
</gene>
<organism evidence="2 3">
    <name type="scientific">Spirosoma telluris</name>
    <dbReference type="NCBI Taxonomy" id="2183553"/>
    <lineage>
        <taxon>Bacteria</taxon>
        <taxon>Pseudomonadati</taxon>
        <taxon>Bacteroidota</taxon>
        <taxon>Cytophagia</taxon>
        <taxon>Cytophagales</taxon>
        <taxon>Cytophagaceae</taxon>
        <taxon>Spirosoma</taxon>
    </lineage>
</organism>
<dbReference type="AlphaFoldDB" id="A0A327NNG3"/>
<keyword evidence="3" id="KW-1185">Reference proteome</keyword>
<dbReference type="RefSeq" id="WP_111346688.1">
    <property type="nucleotide sequence ID" value="NZ_QLII01000001.1"/>
</dbReference>
<evidence type="ECO:0000313" key="3">
    <source>
        <dbReference type="Proteomes" id="UP000249016"/>
    </source>
</evidence>
<protein>
    <submittedName>
        <fullName evidence="2">Uncharacterized protein</fullName>
    </submittedName>
</protein>
<feature type="transmembrane region" description="Helical" evidence="1">
    <location>
        <begin position="24"/>
        <end position="43"/>
    </location>
</feature>
<sequence>MGGLFTGYAYYVFVLRSNQPASRALLPMLVPPVLAFLLAIVVYTHKSTPLADFDRLMKRFNQLNDQAMGVFRLPKTTSAAGVAKAMNDQGVIAWQEAIYLLDEADKLNVPEGYHQHTKLLRQYSTLRLKSFQLLQRSLTDTTHIYDKQIEDYDRQIAMVLGQLNAKKK</sequence>
<evidence type="ECO:0000313" key="2">
    <source>
        <dbReference type="EMBL" id="RAI76747.1"/>
    </source>
</evidence>
<dbReference type="Proteomes" id="UP000249016">
    <property type="component" value="Unassembled WGS sequence"/>
</dbReference>
<evidence type="ECO:0000256" key="1">
    <source>
        <dbReference type="SAM" id="Phobius"/>
    </source>
</evidence>
<reference evidence="2 3" key="1">
    <citation type="submission" date="2018-06" db="EMBL/GenBank/DDBJ databases">
        <title>Spirosoma sp. HMF3257 Genome sequencing and assembly.</title>
        <authorList>
            <person name="Kang H."/>
            <person name="Cha I."/>
            <person name="Kim H."/>
            <person name="Kang J."/>
            <person name="Joh K."/>
        </authorList>
    </citation>
    <scope>NUCLEOTIDE SEQUENCE [LARGE SCALE GENOMIC DNA]</scope>
    <source>
        <strain evidence="2 3">HMF3257</strain>
    </source>
</reference>
<keyword evidence="1" id="KW-0812">Transmembrane</keyword>
<proteinExistence type="predicted"/>
<dbReference type="EMBL" id="QLII01000001">
    <property type="protein sequence ID" value="RAI76747.1"/>
    <property type="molecule type" value="Genomic_DNA"/>
</dbReference>
<name>A0A327NNG3_9BACT</name>
<keyword evidence="1" id="KW-0472">Membrane</keyword>
<accession>A0A327NNG3</accession>
<comment type="caution">
    <text evidence="2">The sequence shown here is derived from an EMBL/GenBank/DDBJ whole genome shotgun (WGS) entry which is preliminary data.</text>
</comment>
<keyword evidence="1" id="KW-1133">Transmembrane helix</keyword>